<dbReference type="GO" id="GO:0016887">
    <property type="term" value="F:ATP hydrolysis activity"/>
    <property type="evidence" value="ECO:0007669"/>
    <property type="project" value="InterPro"/>
</dbReference>
<dbReference type="PANTHER" id="PTHR11384">
    <property type="entry name" value="ATP-BINDING CASSETTE, SUB-FAMILY D MEMBER"/>
    <property type="match status" value="1"/>
</dbReference>
<reference evidence="10 11" key="1">
    <citation type="submission" date="2016-10" db="EMBL/GenBank/DDBJ databases">
        <authorList>
            <person name="de Groot N.N."/>
        </authorList>
    </citation>
    <scope>NUCLEOTIDE SEQUENCE [LARGE SCALE GENOMIC DNA]</scope>
    <source>
        <strain evidence="10 11">DSM 19548</strain>
    </source>
</reference>
<feature type="domain" description="ABC transporter" evidence="9">
    <location>
        <begin position="420"/>
        <end position="647"/>
    </location>
</feature>
<dbReference type="SUPFAM" id="SSF52540">
    <property type="entry name" value="P-loop containing nucleoside triphosphate hydrolases"/>
    <property type="match status" value="1"/>
</dbReference>
<gene>
    <name evidence="10" type="ORF">SAMN04488094_101780</name>
</gene>
<evidence type="ECO:0000256" key="7">
    <source>
        <dbReference type="ARBA" id="ARBA00023136"/>
    </source>
</evidence>
<evidence type="ECO:0000259" key="9">
    <source>
        <dbReference type="PROSITE" id="PS50893"/>
    </source>
</evidence>
<feature type="transmembrane region" description="Helical" evidence="8">
    <location>
        <begin position="33"/>
        <end position="59"/>
    </location>
</feature>
<evidence type="ECO:0000256" key="3">
    <source>
        <dbReference type="ARBA" id="ARBA00022692"/>
    </source>
</evidence>
<dbReference type="InterPro" id="IPR003439">
    <property type="entry name" value="ABC_transporter-like_ATP-bd"/>
</dbReference>
<evidence type="ECO:0000256" key="2">
    <source>
        <dbReference type="ARBA" id="ARBA00022448"/>
    </source>
</evidence>
<dbReference type="EMBL" id="FOLG01000001">
    <property type="protein sequence ID" value="SFB85570.1"/>
    <property type="molecule type" value="Genomic_DNA"/>
</dbReference>
<dbReference type="AlphaFoldDB" id="A0A1I1EKT3"/>
<proteinExistence type="predicted"/>
<feature type="transmembrane region" description="Helical" evidence="8">
    <location>
        <begin position="79"/>
        <end position="104"/>
    </location>
</feature>
<dbReference type="GO" id="GO:0005886">
    <property type="term" value="C:plasma membrane"/>
    <property type="evidence" value="ECO:0007669"/>
    <property type="project" value="UniProtKB-SubCell"/>
</dbReference>
<dbReference type="InterPro" id="IPR011527">
    <property type="entry name" value="ABC1_TM_dom"/>
</dbReference>
<dbReference type="Proteomes" id="UP000198728">
    <property type="component" value="Unassembled WGS sequence"/>
</dbReference>
<keyword evidence="11" id="KW-1185">Reference proteome</keyword>
<dbReference type="PROSITE" id="PS50893">
    <property type="entry name" value="ABC_TRANSPORTER_2"/>
    <property type="match status" value="1"/>
</dbReference>
<keyword evidence="5" id="KW-0067">ATP-binding</keyword>
<dbReference type="Gene3D" id="1.20.1560.10">
    <property type="entry name" value="ABC transporter type 1, transmembrane domain"/>
    <property type="match status" value="1"/>
</dbReference>
<feature type="transmembrane region" description="Helical" evidence="8">
    <location>
        <begin position="229"/>
        <end position="254"/>
    </location>
</feature>
<name>A0A1I1EKT3_9RHOB</name>
<comment type="subcellular location">
    <subcellularLocation>
        <location evidence="1">Cell membrane</location>
        <topology evidence="1">Multi-pass membrane protein</topology>
    </subcellularLocation>
</comment>
<dbReference type="InterPro" id="IPR036640">
    <property type="entry name" value="ABC1_TM_sf"/>
</dbReference>
<feature type="transmembrane region" description="Helical" evidence="8">
    <location>
        <begin position="160"/>
        <end position="183"/>
    </location>
</feature>
<dbReference type="Gene3D" id="3.40.50.300">
    <property type="entry name" value="P-loop containing nucleotide triphosphate hydrolases"/>
    <property type="match status" value="1"/>
</dbReference>
<evidence type="ECO:0000256" key="8">
    <source>
        <dbReference type="SAM" id="Phobius"/>
    </source>
</evidence>
<evidence type="ECO:0000256" key="1">
    <source>
        <dbReference type="ARBA" id="ARBA00004651"/>
    </source>
</evidence>
<dbReference type="PROSITE" id="PS00211">
    <property type="entry name" value="ABC_TRANSPORTER_1"/>
    <property type="match status" value="1"/>
</dbReference>
<feature type="transmembrane region" description="Helical" evidence="8">
    <location>
        <begin position="326"/>
        <end position="347"/>
    </location>
</feature>
<sequence>MKAHKIGAADVKRLTGFWGLLSAYWVSERWREAWILTAIIIALTTLLSKSSVWVAMASADFLASLANFHSLDSANPAQVVLLAAVTYFAFFFSRTGGVALRHFLSSTLHRRARGWLVERFNREILADERIAFDLMSDRSEANGISRMPDAIDQRIDECSVGLYGGVIGLTMGLWGAVTSIWFISSALIERSQPVPFLDRWGVAASDALVQWFGPVAAHVNLVPGQYGTALMAGALVLVYVPTITYVAWLLGRIIERLNLQRQRRNGAWRGEWGVMLNRVSQLAASRGERAQARINGRLYADVDVTWGRQNRLDAGMMMFSNMYSFLSSRLLAYLPALPAFMAGNLSFRDFAANSELTAELIGDVSWFINVMPAIATLKANAVRLTEVANAIERVRERQQFYAETGVSRFERTRTQTGPVLAAHGLALRHRGHDAEPFLSVPSLDLRPGDRVYLRGQNGCGKSSLLKAVAGLWPYGEGRVSMREGAAMFFAGQEPDLPDRLTLKALVAYPDHPEQHSDIAAAHALSRVGLGDFIHCLEDELYQGKNWRNVFSGGQKQRLVLARILLAKPQVLLLDEATSALDVNAVVDFHLTLCECLQETAILAVLHGETVPHDPDGEPFYSSVLEIRNGVGRLRPVVSTEYVAARHAAE</sequence>
<evidence type="ECO:0000313" key="11">
    <source>
        <dbReference type="Proteomes" id="UP000198728"/>
    </source>
</evidence>
<dbReference type="Pfam" id="PF00005">
    <property type="entry name" value="ABC_tran"/>
    <property type="match status" value="1"/>
</dbReference>
<evidence type="ECO:0000256" key="6">
    <source>
        <dbReference type="ARBA" id="ARBA00022989"/>
    </source>
</evidence>
<organism evidence="10 11">
    <name type="scientific">Tropicimonas isoalkanivorans</name>
    <dbReference type="NCBI Taxonomy" id="441112"/>
    <lineage>
        <taxon>Bacteria</taxon>
        <taxon>Pseudomonadati</taxon>
        <taxon>Pseudomonadota</taxon>
        <taxon>Alphaproteobacteria</taxon>
        <taxon>Rhodobacterales</taxon>
        <taxon>Roseobacteraceae</taxon>
        <taxon>Tropicimonas</taxon>
    </lineage>
</organism>
<keyword evidence="7 8" id="KW-0472">Membrane</keyword>
<dbReference type="InterPro" id="IPR003593">
    <property type="entry name" value="AAA+_ATPase"/>
</dbReference>
<dbReference type="SUPFAM" id="SSF90123">
    <property type="entry name" value="ABC transporter transmembrane region"/>
    <property type="match status" value="1"/>
</dbReference>
<dbReference type="GO" id="GO:0005524">
    <property type="term" value="F:ATP binding"/>
    <property type="evidence" value="ECO:0007669"/>
    <property type="project" value="UniProtKB-KW"/>
</dbReference>
<evidence type="ECO:0000313" key="10">
    <source>
        <dbReference type="EMBL" id="SFB85570.1"/>
    </source>
</evidence>
<dbReference type="InterPro" id="IPR027417">
    <property type="entry name" value="P-loop_NTPase"/>
</dbReference>
<keyword evidence="6 8" id="KW-1133">Transmembrane helix</keyword>
<keyword evidence="3 8" id="KW-0812">Transmembrane</keyword>
<protein>
    <submittedName>
        <fullName evidence="10">ABC-type uncharacterized transport system, permease and ATPase components</fullName>
    </submittedName>
</protein>
<evidence type="ECO:0000256" key="5">
    <source>
        <dbReference type="ARBA" id="ARBA00022840"/>
    </source>
</evidence>
<dbReference type="SMART" id="SM00382">
    <property type="entry name" value="AAA"/>
    <property type="match status" value="1"/>
</dbReference>
<keyword evidence="4" id="KW-0547">Nucleotide-binding</keyword>
<dbReference type="InterPro" id="IPR050835">
    <property type="entry name" value="ABC_transporter_sub-D"/>
</dbReference>
<dbReference type="Pfam" id="PF06472">
    <property type="entry name" value="ABC_membrane_2"/>
    <property type="match status" value="1"/>
</dbReference>
<dbReference type="STRING" id="441112.SAMN04488094_101780"/>
<accession>A0A1I1EKT3</accession>
<dbReference type="InterPro" id="IPR017871">
    <property type="entry name" value="ABC_transporter-like_CS"/>
</dbReference>
<evidence type="ECO:0000256" key="4">
    <source>
        <dbReference type="ARBA" id="ARBA00022741"/>
    </source>
</evidence>
<dbReference type="PANTHER" id="PTHR11384:SF59">
    <property type="entry name" value="LYSOSOMAL COBALAMIN TRANSPORTER ABCD4"/>
    <property type="match status" value="1"/>
</dbReference>
<dbReference type="GO" id="GO:0140359">
    <property type="term" value="F:ABC-type transporter activity"/>
    <property type="evidence" value="ECO:0007669"/>
    <property type="project" value="InterPro"/>
</dbReference>
<keyword evidence="2" id="KW-0813">Transport</keyword>